<evidence type="ECO:0000256" key="5">
    <source>
        <dbReference type="ARBA" id="ARBA00022989"/>
    </source>
</evidence>
<dbReference type="NCBIfam" id="NF006373">
    <property type="entry name" value="PRK08601.1"/>
    <property type="match status" value="1"/>
</dbReference>
<keyword evidence="6 7" id="KW-0472">Membrane</keyword>
<feature type="transmembrane region" description="Helical" evidence="7">
    <location>
        <begin position="67"/>
        <end position="88"/>
    </location>
</feature>
<keyword evidence="4 7" id="KW-0812">Transmembrane</keyword>
<keyword evidence="3 7" id="KW-1003">Cell membrane</keyword>
<dbReference type="InterPro" id="IPR003945">
    <property type="entry name" value="NU5C-like"/>
</dbReference>
<dbReference type="PANTHER" id="PTHR42829:SF1">
    <property type="entry name" value="INORGANIC CARBON TRANSPORTER SUBUNIT DABB-RELATED"/>
    <property type="match status" value="1"/>
</dbReference>
<dbReference type="Pfam" id="PF00361">
    <property type="entry name" value="Proton_antipo_M"/>
    <property type="match status" value="1"/>
</dbReference>
<dbReference type="HAMAP" id="MF_00862">
    <property type="entry name" value="DabB"/>
    <property type="match status" value="1"/>
</dbReference>
<evidence type="ECO:0000256" key="1">
    <source>
        <dbReference type="ARBA" id="ARBA00004127"/>
    </source>
</evidence>
<evidence type="ECO:0000256" key="8">
    <source>
        <dbReference type="RuleBase" id="RU000320"/>
    </source>
</evidence>
<keyword evidence="2 7" id="KW-0813">Transport</keyword>
<evidence type="ECO:0000256" key="4">
    <source>
        <dbReference type="ARBA" id="ARBA00022692"/>
    </source>
</evidence>
<feature type="transmembrane region" description="Helical" evidence="7">
    <location>
        <begin position="194"/>
        <end position="212"/>
    </location>
</feature>
<comment type="function">
    <text evidence="7">Part of an energy-coupled inorganic carbon pump.</text>
</comment>
<evidence type="ECO:0000256" key="6">
    <source>
        <dbReference type="ARBA" id="ARBA00023136"/>
    </source>
</evidence>
<feature type="transmembrane region" description="Helical" evidence="7">
    <location>
        <begin position="442"/>
        <end position="459"/>
    </location>
</feature>
<name>E6SIM6_THEM7</name>
<feature type="domain" description="NADH:quinone oxidoreductase/Mrp antiporter transmembrane" evidence="9">
    <location>
        <begin position="117"/>
        <end position="335"/>
    </location>
</feature>
<gene>
    <name evidence="7" type="primary">dabB</name>
    <name evidence="10" type="ordered locus">Tmar_0817</name>
</gene>
<dbReference type="GO" id="GO:0015990">
    <property type="term" value="P:electron transport coupled proton transport"/>
    <property type="evidence" value="ECO:0007669"/>
    <property type="project" value="TreeGrafter"/>
</dbReference>
<dbReference type="OrthoDB" id="9807568at2"/>
<dbReference type="PANTHER" id="PTHR42829">
    <property type="entry name" value="NADH-UBIQUINONE OXIDOREDUCTASE CHAIN 5"/>
    <property type="match status" value="1"/>
</dbReference>
<feature type="transmembrane region" description="Helical" evidence="7">
    <location>
        <begin position="100"/>
        <end position="116"/>
    </location>
</feature>
<dbReference type="PRINTS" id="PR01434">
    <property type="entry name" value="NADHDHGNASE5"/>
</dbReference>
<comment type="subcellular location">
    <subcellularLocation>
        <location evidence="7">Cell membrane</location>
        <topology evidence="7">Multi-pass membrane protein</topology>
    </subcellularLocation>
    <subcellularLocation>
        <location evidence="1">Endomembrane system</location>
        <topology evidence="1">Multi-pass membrane protein</topology>
    </subcellularLocation>
    <subcellularLocation>
        <location evidence="8">Membrane</location>
        <topology evidence="8">Multi-pass membrane protein</topology>
    </subcellularLocation>
</comment>
<evidence type="ECO:0000313" key="10">
    <source>
        <dbReference type="EMBL" id="ADU50932.1"/>
    </source>
</evidence>
<dbReference type="STRING" id="644966.Tmar_0817"/>
<dbReference type="AlphaFoldDB" id="E6SIM6"/>
<dbReference type="GO" id="GO:0008137">
    <property type="term" value="F:NADH dehydrogenase (ubiquinone) activity"/>
    <property type="evidence" value="ECO:0007669"/>
    <property type="project" value="InterPro"/>
</dbReference>
<dbReference type="EMBL" id="CP002344">
    <property type="protein sequence ID" value="ADU50932.1"/>
    <property type="molecule type" value="Genomic_DNA"/>
</dbReference>
<keyword evidence="5 7" id="KW-1133">Transmembrane helix</keyword>
<sequence length="502" mass="52651">MGLMAWWTLAGSWGLAVASAAVWNLRRMPEGYGRLHVGIMLLPIAAALWGLRTAPAVIEVGPWRVDALGWMIALYVAALSAAIQRFTLRYLLGDRSYRQVFLLLTLTTGAAAFTWVSDDVRLFVLSWTLMGAGLVALVALKREWMPAKVVALTMAKVFALSALACAVAMGWLAWATGSWRLSEAMAHAAALGRGHQVGIGVLLVVAALLHAGQWPFHRWLLESAVSPTPVSAVMHAGIVNAGGLLLARSAPLLDAAGSGVAVALLTVAGLSALLGTAISLVHVDYKRQLVASTMAQMGLMLVQAALGAYEAAIAHLVLHGLFKATLFLRAGSAVPRPEERVYAPGSGRPVHPAVGALFGGLAGGAFWAEASGEPARLLSALFFGAAVALAWGQVPIYREGRWLGVAAAALMALASEGVRVTLAEGVRVALPPGTSPSPVVEGLAAVLFATGAGLLALVARRRTTGAFVRLYMTLVSLGEPRPAAMDRHPRYLAAYVKEAILR</sequence>
<evidence type="ECO:0000256" key="3">
    <source>
        <dbReference type="ARBA" id="ARBA00022475"/>
    </source>
</evidence>
<evidence type="ECO:0000313" key="11">
    <source>
        <dbReference type="Proteomes" id="UP000008915"/>
    </source>
</evidence>
<comment type="subunit">
    <text evidence="7">Forms a complex with DabA.</text>
</comment>
<dbReference type="eggNOG" id="COG1009">
    <property type="taxonomic scope" value="Bacteria"/>
</dbReference>
<organism evidence="10 11">
    <name type="scientific">Thermaerobacter marianensis (strain ATCC 700841 / DSM 12885 / JCM 10246 / 7p75a)</name>
    <dbReference type="NCBI Taxonomy" id="644966"/>
    <lineage>
        <taxon>Bacteria</taxon>
        <taxon>Bacillati</taxon>
        <taxon>Bacillota</taxon>
        <taxon>Clostridia</taxon>
        <taxon>Eubacteriales</taxon>
        <taxon>Clostridiales Family XVII. Incertae Sedis</taxon>
        <taxon>Thermaerobacter</taxon>
    </lineage>
</organism>
<feature type="transmembrane region" description="Helical" evidence="7">
    <location>
        <begin position="122"/>
        <end position="140"/>
    </location>
</feature>
<feature type="transmembrane region" description="Helical" evidence="7">
    <location>
        <begin position="37"/>
        <end position="55"/>
    </location>
</feature>
<accession>E6SIM6</accession>
<dbReference type="KEGG" id="tmr:Tmar_0817"/>
<dbReference type="InterPro" id="IPR046396">
    <property type="entry name" value="Transporter_DabB"/>
</dbReference>
<feature type="transmembrane region" description="Helical" evidence="7">
    <location>
        <begin position="259"/>
        <end position="281"/>
    </location>
</feature>
<proteinExistence type="inferred from homology"/>
<feature type="transmembrane region" description="Helical" evidence="7">
    <location>
        <begin position="374"/>
        <end position="391"/>
    </location>
</feature>
<feature type="transmembrane region" description="Helical" evidence="7">
    <location>
        <begin position="152"/>
        <end position="174"/>
    </location>
</feature>
<comment type="similarity">
    <text evidence="7">Belongs to the inorganic carbon transporter (TC 9.A.2) DabB family.</text>
</comment>
<feature type="transmembrane region" description="Helical" evidence="7">
    <location>
        <begin position="350"/>
        <end position="368"/>
    </location>
</feature>
<dbReference type="GO" id="GO:0005886">
    <property type="term" value="C:plasma membrane"/>
    <property type="evidence" value="ECO:0007669"/>
    <property type="project" value="UniProtKB-SubCell"/>
</dbReference>
<reference evidence="11" key="2">
    <citation type="journal article" date="2010" name="Stand. Genomic Sci.">
        <title>Complete genome sequence of Thermaerobacter marianensis type strain (7p75aT).</title>
        <authorList>
            <person name="Han C."/>
            <person name="Gu W."/>
            <person name="Zhang X."/>
            <person name="Lapidus A."/>
            <person name="Nolan M."/>
            <person name="Copeland A."/>
            <person name="Lucas S."/>
            <person name="Glavina Del Rio T."/>
            <person name="Tice H."/>
            <person name="Cheng J."/>
            <person name="Tapia R."/>
            <person name="Goodwin L."/>
            <person name="Pitluck S."/>
            <person name="Pagani I."/>
            <person name="Ivanova N."/>
            <person name="Mavromatis K."/>
            <person name="Mikhailova N."/>
            <person name="Pati A."/>
            <person name="Chen A."/>
            <person name="Palaniappan K."/>
            <person name="Land M."/>
            <person name="Hauser L."/>
            <person name="Chang Y."/>
            <person name="Jeffries C."/>
            <person name="Schneider S."/>
            <person name="Rohde M."/>
            <person name="Goker M."/>
            <person name="Pukall R."/>
            <person name="Woyke T."/>
            <person name="Bristow J."/>
            <person name="Eisen J."/>
            <person name="Markowitz V."/>
            <person name="Hugenholtz P."/>
            <person name="Kyrpides N."/>
            <person name="Klenk H."/>
            <person name="Detter J."/>
        </authorList>
    </citation>
    <scope>NUCLEOTIDE SEQUENCE [LARGE SCALE GENOMIC DNA]</scope>
    <source>
        <strain evidence="11">ATCC 700841 / DSM 12885 / JCM 10246 / 7p75a</strain>
    </source>
</reference>
<evidence type="ECO:0000256" key="7">
    <source>
        <dbReference type="HAMAP-Rule" id="MF_00862"/>
    </source>
</evidence>
<keyword evidence="11" id="KW-1185">Reference proteome</keyword>
<dbReference type="GO" id="GO:0042773">
    <property type="term" value="P:ATP synthesis coupled electron transport"/>
    <property type="evidence" value="ECO:0007669"/>
    <property type="project" value="InterPro"/>
</dbReference>
<dbReference type="GO" id="GO:0012505">
    <property type="term" value="C:endomembrane system"/>
    <property type="evidence" value="ECO:0007669"/>
    <property type="project" value="UniProtKB-SubCell"/>
</dbReference>
<feature type="transmembrane region" description="Helical" evidence="7">
    <location>
        <begin position="224"/>
        <end position="247"/>
    </location>
</feature>
<dbReference type="GO" id="GO:0003954">
    <property type="term" value="F:NADH dehydrogenase activity"/>
    <property type="evidence" value="ECO:0007669"/>
    <property type="project" value="TreeGrafter"/>
</dbReference>
<reference evidence="10 11" key="1">
    <citation type="journal article" date="2010" name="Stand. Genomic Sci.">
        <title>Complete genome sequence of Thermaerobacter marianensis type strain (7p75a).</title>
        <authorList>
            <person name="Han C."/>
            <person name="Gu W."/>
            <person name="Zhang X."/>
            <person name="Lapidus A."/>
            <person name="Nolan M."/>
            <person name="Copeland A."/>
            <person name="Lucas S."/>
            <person name="Del Rio T.G."/>
            <person name="Tice H."/>
            <person name="Cheng J.F."/>
            <person name="Tapia R."/>
            <person name="Goodwin L."/>
            <person name="Pitluck S."/>
            <person name="Pagani I."/>
            <person name="Ivanova N."/>
            <person name="Mavromatis K."/>
            <person name="Mikhailova N."/>
            <person name="Pati A."/>
            <person name="Chen A."/>
            <person name="Palaniappan K."/>
            <person name="Land M."/>
            <person name="Hauser L."/>
            <person name="Chang Y.J."/>
            <person name="Jeffries C.D."/>
            <person name="Schneider S."/>
            <person name="Rohde M."/>
            <person name="Goker M."/>
            <person name="Pukall R."/>
            <person name="Woyke T."/>
            <person name="Bristow J."/>
            <person name="Eisen J.A."/>
            <person name="Markowitz V."/>
            <person name="Hugenholtz P."/>
            <person name="Kyrpides N.C."/>
            <person name="Klenk H.P."/>
            <person name="Detter J.C."/>
        </authorList>
    </citation>
    <scope>NUCLEOTIDE SEQUENCE [LARGE SCALE GENOMIC DNA]</scope>
    <source>
        <strain evidence="11">ATCC 700841 / DSM 12885 / JCM 10246 / 7p75a</strain>
    </source>
</reference>
<dbReference type="Proteomes" id="UP000008915">
    <property type="component" value="Chromosome"/>
</dbReference>
<protein>
    <recommendedName>
        <fullName evidence="7">Probable inorganic carbon transporter subunit DabB</fullName>
    </recommendedName>
</protein>
<dbReference type="InterPro" id="IPR001750">
    <property type="entry name" value="ND/Mrp_TM"/>
</dbReference>
<evidence type="ECO:0000259" key="9">
    <source>
        <dbReference type="Pfam" id="PF00361"/>
    </source>
</evidence>
<evidence type="ECO:0000256" key="2">
    <source>
        <dbReference type="ARBA" id="ARBA00022448"/>
    </source>
</evidence>
<feature type="transmembrane region" description="Helical" evidence="7">
    <location>
        <begin position="6"/>
        <end position="25"/>
    </location>
</feature>
<dbReference type="HOGENOM" id="CLU_007100_11_2_9"/>